<evidence type="ECO:0000256" key="13">
    <source>
        <dbReference type="ARBA" id="ARBA00025722"/>
    </source>
</evidence>
<feature type="compositionally biased region" description="Low complexity" evidence="15">
    <location>
        <begin position="1596"/>
        <end position="1611"/>
    </location>
</feature>
<feature type="region of interest" description="Disordered" evidence="15">
    <location>
        <begin position="892"/>
        <end position="913"/>
    </location>
</feature>
<comment type="subcellular location">
    <subcellularLocation>
        <location evidence="2">Chromosome</location>
        <location evidence="2">Centromere</location>
        <location evidence="2">Kinetochore</location>
    </subcellularLocation>
    <subcellularLocation>
        <location evidence="1">Cytoplasm</location>
        <location evidence="1">Cytoskeleton</location>
        <location evidence="1">Microtubule organizing center</location>
        <location evidence="1">Centrosome</location>
    </subcellularLocation>
    <subcellularLocation>
        <location evidence="3">Cytoplasm</location>
        <location evidence="3">Cytoskeleton</location>
        <location evidence="3">Spindle pole</location>
    </subcellularLocation>
</comment>
<dbReference type="GO" id="GO:0030951">
    <property type="term" value="P:establishment or maintenance of microtubule cytoskeleton polarity"/>
    <property type="evidence" value="ECO:0007669"/>
    <property type="project" value="InterPro"/>
</dbReference>
<evidence type="ECO:0000313" key="18">
    <source>
        <dbReference type="Proteomes" id="UP000246740"/>
    </source>
</evidence>
<dbReference type="GO" id="GO:0061863">
    <property type="term" value="F:microtubule plus end polymerase"/>
    <property type="evidence" value="ECO:0007669"/>
    <property type="project" value="InterPro"/>
</dbReference>
<dbReference type="FunFam" id="1.25.10.10:FF:000019">
    <property type="entry name" value="Cytoskeleton-associated protein 5"/>
    <property type="match status" value="1"/>
</dbReference>
<keyword evidence="9" id="KW-0995">Kinetochore</keyword>
<feature type="compositionally biased region" description="Polar residues" evidence="15">
    <location>
        <begin position="1236"/>
        <end position="1247"/>
    </location>
</feature>
<organism evidence="17 18">
    <name type="scientific">Testicularia cyperi</name>
    <dbReference type="NCBI Taxonomy" id="1882483"/>
    <lineage>
        <taxon>Eukaryota</taxon>
        <taxon>Fungi</taxon>
        <taxon>Dikarya</taxon>
        <taxon>Basidiomycota</taxon>
        <taxon>Ustilaginomycotina</taxon>
        <taxon>Ustilaginomycetes</taxon>
        <taxon>Ustilaginales</taxon>
        <taxon>Anthracoideaceae</taxon>
        <taxon>Testicularia</taxon>
    </lineage>
</organism>
<keyword evidence="8" id="KW-0498">Mitosis</keyword>
<reference evidence="17 18" key="1">
    <citation type="journal article" date="2018" name="Mol. Biol. Evol.">
        <title>Broad Genomic Sampling Reveals a Smut Pathogenic Ancestry of the Fungal Clade Ustilaginomycotina.</title>
        <authorList>
            <person name="Kijpornyongpan T."/>
            <person name="Mondo S.J."/>
            <person name="Barry K."/>
            <person name="Sandor L."/>
            <person name="Lee J."/>
            <person name="Lipzen A."/>
            <person name="Pangilinan J."/>
            <person name="LaButti K."/>
            <person name="Hainaut M."/>
            <person name="Henrissat B."/>
            <person name="Grigoriev I.V."/>
            <person name="Spatafora J.W."/>
            <person name="Aime M.C."/>
        </authorList>
    </citation>
    <scope>NUCLEOTIDE SEQUENCE [LARGE SCALE GENOMIC DNA]</scope>
    <source>
        <strain evidence="17 18">MCA 3645</strain>
    </source>
</reference>
<evidence type="ECO:0000313" key="17">
    <source>
        <dbReference type="EMBL" id="PWY99806.1"/>
    </source>
</evidence>
<feature type="compositionally biased region" description="Low complexity" evidence="15">
    <location>
        <begin position="581"/>
        <end position="612"/>
    </location>
</feature>
<feature type="domain" description="TOG" evidence="16">
    <location>
        <begin position="1322"/>
        <end position="1573"/>
    </location>
</feature>
<feature type="domain" description="TOG" evidence="16">
    <location>
        <begin position="648"/>
        <end position="880"/>
    </location>
</feature>
<keyword evidence="5" id="KW-0963">Cytoplasm</keyword>
<feature type="region of interest" description="Disordered" evidence="15">
    <location>
        <begin position="1567"/>
        <end position="1690"/>
    </location>
</feature>
<dbReference type="Gene3D" id="1.25.10.10">
    <property type="entry name" value="Leucine-rich Repeat Variant"/>
    <property type="match status" value="5"/>
</dbReference>
<feature type="compositionally biased region" description="Polar residues" evidence="15">
    <location>
        <begin position="1657"/>
        <end position="1679"/>
    </location>
</feature>
<dbReference type="Pfam" id="PF21041">
    <property type="entry name" value="XMAP215_CLASP_TOG"/>
    <property type="match status" value="3"/>
</dbReference>
<dbReference type="EMBL" id="KZ819194">
    <property type="protein sequence ID" value="PWY99806.1"/>
    <property type="molecule type" value="Genomic_DNA"/>
</dbReference>
<dbReference type="GO" id="GO:0051301">
    <property type="term" value="P:cell division"/>
    <property type="evidence" value="ECO:0007669"/>
    <property type="project" value="UniProtKB-KW"/>
</dbReference>
<feature type="compositionally biased region" description="Low complexity" evidence="15">
    <location>
        <begin position="2170"/>
        <end position="2201"/>
    </location>
</feature>
<feature type="region of interest" description="Disordered" evidence="15">
    <location>
        <begin position="1200"/>
        <end position="1269"/>
    </location>
</feature>
<sequence length="2215" mass="234760">MSADFGGSGAPADDDFTKLPIEERLASKLWKARVSAYEELSRSFPKTSSESDPIFRTYTRSPELLKAMVTDSNAVAQEKGVDAVRAFVEFGGQAAGKTREVVVPALVEKCLGSARAGTKNNALALISFYAEMEDIVGCEGLLCDLLDGLKAKQPKVVAGCVTAIKDLVRDFGHKQVSPKPILKRLPDMFAHSDKNVRAEGALLAQELHRYIGAALEPTIDTLKDIQAKELRQQFADIDAHGGGKPQPVRFLLSQREKVAAQSSAADASMSQGGNDGGADSNGGAADEEDDQIDPYDLAEPVRVFSSKDFPADFEEMIVSKKWQERKETLETILKILTSSPKIHFDGQFDNLVDHLALKIQKDANINVVLVSCQCLEAMAKGLRHDFARYKDKTVPPLIEKLKEKKATTVEVLARTLDAIFQTVSFSDILEHIFTGTKHKNPAVKSESILFLVRCLRTTRVAPAKGDIKPIGDALVTAMGDGSPDVRDAGAAGLGTLMKLIGERPMNMFLESLDDIKKAKIQEEYKIAEVKVKMGGAAASAGAGGAAAARRPPPAARSAAPAAVKPKPMPSASMADGKENQAPRPAARAPPAALRQPPAAVRKPVGTAAPAAAARRPAAAGGASAAARPAAGAGAGRKVASATEPVKYKFHPDDAEARAADLIPAGIAAQLASGVWKERLAGMGEFNDWLKVEAETVEAEIIVRALGKKPGWKESNFQVMAEVYKALQLLANDCPTFGRPTVALSVQPLCDKLGDIKLKGPAGETLVTYAEKTSFGFLLAQALGPLGTLKAPKAIADSILWVDQTLLEFGTSGVDVRSLIEYLVTCLKSANAAVRTNATKAIGTLARFLGTALNTFIGDLNPQLKTTIEAEIEKAASNPPPVPVRFSDETRVPAAASGASGGSGAGGVGASQQDNGVDEDMLDELIPRVDIDKLVSSAAIARMSDSNWKERKEGLEEVLAAVTANSRLKGGMTELANALKLRCSDSNIMCKSMALDAIAKIATGMNKHFEPHARILAAPITQVLGDAKAPIRAAATTALTAIAEQVGAAPLLPGFATVAESKAANPMLKQELFAWLGTWFESHPPEKGMELAPLALPCVQCLDDKLAAVRKAAQSCLPFIIQRAGYKHVMEQTNQLKPASRNTVIPLIDAAKAQAQAAAKAAGAAAASAPAAAPPAPSSRPAIGSGAAAVAGRGLATAAVRTASPAPAAGPPSPRPSTIARPGGIKPPSAVGRSLKAPSSTIARQSRIGSDESEGARSLRKPSASSTLSASQVSSAAAGAGAIDQSAPIVTADLKTKAMREKREGKGQNWIGADGAPRPELVEVLRQQCEGQFSRSISDSMFSKSHSAEKDHYAALTLLSDFIGSPTFAEERYGLSPEETIERTLANSDLIFKYIAIRLTDNNTSLSLKCLDILEHLSGLLSEQQYHMSDYEAGCILPCLTAKFGDAKVAFRDRIREIFRKMTFTYPPSKLLTCYVENGLPSKNARVRAECLGEVAYLFSKNGLQVCSPSRTLPLIAKQISDRDATVRTAALKVLSEAYTTIGDEVWKLVGQLPGKEASLLEERLKRTTAPASKAAPSVSARVSMLPAASSSPSRQSGTPTSTAAGSAAPSSRLVRPGSSLQAPSAGIKSRLPGLTGATTGSTAGRRESAMGLPRPVQRSTNPSGVSPRSSGLRQPNGSSVGMARGSSRLAGAPVQEELLADELPEEEDAELNVDQAINQVNTNDVEQSVMALKHVEAFIREVDPQLVQNVDQLAIVLSKQIHAAFSPESEVSGNERLKKHLLVVGTSLFDKDRTWEEGRTLGSYLSRSALIPLLTVLLQQLIRSTSRTGDPSAQTESKYLNLIVLRCFSACNLNLLYGACLSMLTEATEDLRELTGSLLDTRAKFSELIVKCLWKIAKRLEDSLAEHQLEPPQLFADVESFLQVIPPAEWKQRAQDQVPLGDLPLRTVKVILSHLTKYYKDEALTMLDMIPEPENSYVYSYVIRLLNGANNNGGGAGSSGGAAGDTDANEGNAAKLRSASTGSSNAASRDEASANGDAGSAGQRGSMSANSGSNGGDDGSGTHHAELRDIFQRISNKSQSRQGIRELYEFQKRNPHLEKHVENSLQKTGPIFQRFIKRALANHAAEDPDLLDDQKQSLPAVESVGQDALKRNSTPLSTAALGAFNANAAVAGMGSGPATPRSSIRPTSSTNSPRTSSIRSSATDDRLAQLRAKFS</sequence>
<evidence type="ECO:0000256" key="2">
    <source>
        <dbReference type="ARBA" id="ARBA00004629"/>
    </source>
</evidence>
<dbReference type="GO" id="GO:0000776">
    <property type="term" value="C:kinetochore"/>
    <property type="evidence" value="ECO:0007669"/>
    <property type="project" value="UniProtKB-KW"/>
</dbReference>
<proteinExistence type="inferred from homology"/>
<feature type="compositionally biased region" description="Low complexity" evidence="15">
    <location>
        <begin position="543"/>
        <end position="572"/>
    </location>
</feature>
<dbReference type="GO" id="GO:0051315">
    <property type="term" value="P:attachment of mitotic spindle microtubules to kinetochore"/>
    <property type="evidence" value="ECO:0007669"/>
    <property type="project" value="UniProtKB-ARBA"/>
</dbReference>
<dbReference type="GO" id="GO:0051010">
    <property type="term" value="F:microtubule plus-end binding"/>
    <property type="evidence" value="ECO:0007669"/>
    <property type="project" value="InterPro"/>
</dbReference>
<dbReference type="GO" id="GO:0000022">
    <property type="term" value="P:mitotic spindle elongation"/>
    <property type="evidence" value="ECO:0007669"/>
    <property type="project" value="UniProtKB-ARBA"/>
</dbReference>
<feature type="compositionally biased region" description="Low complexity" evidence="15">
    <location>
        <begin position="1633"/>
        <end position="1643"/>
    </location>
</feature>
<protein>
    <submittedName>
        <fullName evidence="17">ARM repeat-containing protein</fullName>
    </submittedName>
</protein>
<dbReference type="FunFam" id="1.25.10.10:FF:000068">
    <property type="entry name" value="cytoskeleton-associated protein 5 isoform X1"/>
    <property type="match status" value="1"/>
</dbReference>
<name>A0A317XNF8_9BASI</name>
<dbReference type="GO" id="GO:0099070">
    <property type="term" value="C:static microtubule bundle"/>
    <property type="evidence" value="ECO:0007669"/>
    <property type="project" value="UniProtKB-ARBA"/>
</dbReference>
<dbReference type="SUPFAM" id="SSF48371">
    <property type="entry name" value="ARM repeat"/>
    <property type="match status" value="2"/>
</dbReference>
<keyword evidence="10" id="KW-0206">Cytoskeleton</keyword>
<keyword evidence="12" id="KW-0137">Centromere</keyword>
<evidence type="ECO:0000256" key="11">
    <source>
        <dbReference type="ARBA" id="ARBA00023306"/>
    </source>
</evidence>
<feature type="region of interest" description="Disordered" evidence="15">
    <location>
        <begin position="543"/>
        <end position="612"/>
    </location>
</feature>
<dbReference type="GO" id="GO:1990571">
    <property type="term" value="P:meiotic centromere clustering"/>
    <property type="evidence" value="ECO:0007669"/>
    <property type="project" value="UniProtKB-ARBA"/>
</dbReference>
<feature type="repeat" description="HEAT" evidence="14">
    <location>
        <begin position="1511"/>
        <end position="1547"/>
    </location>
</feature>
<dbReference type="FunFam" id="1.25.10.10:FF:000052">
    <property type="entry name" value="Cytoskeleton associated protein 5"/>
    <property type="match status" value="1"/>
</dbReference>
<feature type="domain" description="TOG" evidence="16">
    <location>
        <begin position="296"/>
        <end position="533"/>
    </location>
</feature>
<dbReference type="GO" id="GO:1990498">
    <property type="term" value="C:mitotic spindle microtubule"/>
    <property type="evidence" value="ECO:0007669"/>
    <property type="project" value="UniProtKB-ARBA"/>
</dbReference>
<dbReference type="GO" id="GO:0005881">
    <property type="term" value="C:cytoplasmic microtubule"/>
    <property type="evidence" value="ECO:0007669"/>
    <property type="project" value="UniProtKB-ARBA"/>
</dbReference>
<keyword evidence="7" id="KW-0677">Repeat</keyword>
<dbReference type="OrthoDB" id="205662at2759"/>
<dbReference type="PANTHER" id="PTHR12609">
    <property type="entry name" value="MICROTUBULE ASSOCIATED PROTEIN XMAP215"/>
    <property type="match status" value="1"/>
</dbReference>
<dbReference type="GO" id="GO:0044732">
    <property type="term" value="C:mitotic spindle pole body"/>
    <property type="evidence" value="ECO:0007669"/>
    <property type="project" value="UniProtKB-ARBA"/>
</dbReference>
<dbReference type="InterPro" id="IPR045110">
    <property type="entry name" value="XMAP215"/>
</dbReference>
<evidence type="ECO:0000256" key="1">
    <source>
        <dbReference type="ARBA" id="ARBA00004300"/>
    </source>
</evidence>
<evidence type="ECO:0000256" key="9">
    <source>
        <dbReference type="ARBA" id="ARBA00022838"/>
    </source>
</evidence>
<feature type="compositionally biased region" description="Low complexity" evidence="15">
    <location>
        <begin position="1567"/>
        <end position="1583"/>
    </location>
</feature>
<dbReference type="Proteomes" id="UP000246740">
    <property type="component" value="Unassembled WGS sequence"/>
</dbReference>
<evidence type="ECO:0000256" key="8">
    <source>
        <dbReference type="ARBA" id="ARBA00022776"/>
    </source>
</evidence>
<dbReference type="GO" id="GO:0000922">
    <property type="term" value="C:spindle pole"/>
    <property type="evidence" value="ECO:0007669"/>
    <property type="project" value="UniProtKB-SubCell"/>
</dbReference>
<feature type="compositionally biased region" description="Gly residues" evidence="15">
    <location>
        <begin position="898"/>
        <end position="908"/>
    </location>
</feature>
<feature type="region of interest" description="Disordered" evidence="15">
    <location>
        <begin position="2170"/>
        <end position="2215"/>
    </location>
</feature>
<dbReference type="InterPro" id="IPR016024">
    <property type="entry name" value="ARM-type_fold"/>
</dbReference>
<evidence type="ECO:0000256" key="6">
    <source>
        <dbReference type="ARBA" id="ARBA00022618"/>
    </source>
</evidence>
<feature type="compositionally biased region" description="Low complexity" evidence="15">
    <location>
        <begin position="261"/>
        <end position="272"/>
    </location>
</feature>
<feature type="region of interest" description="Disordered" evidence="15">
    <location>
        <begin position="261"/>
        <end position="290"/>
    </location>
</feature>
<dbReference type="InterPro" id="IPR011989">
    <property type="entry name" value="ARM-like"/>
</dbReference>
<evidence type="ECO:0000256" key="12">
    <source>
        <dbReference type="ARBA" id="ARBA00023328"/>
    </source>
</evidence>
<feature type="domain" description="TOG" evidence="16">
    <location>
        <begin position="923"/>
        <end position="1156"/>
    </location>
</feature>
<evidence type="ECO:0000256" key="3">
    <source>
        <dbReference type="ARBA" id="ARBA00004647"/>
    </source>
</evidence>
<dbReference type="FunFam" id="1.25.10.10:FF:000050">
    <property type="entry name" value="Cytoskeleton-associated protein 5 isoform X1"/>
    <property type="match status" value="1"/>
</dbReference>
<feature type="compositionally biased region" description="Polar residues" evidence="15">
    <location>
        <begin position="2018"/>
        <end position="2027"/>
    </location>
</feature>
<evidence type="ECO:0000259" key="16">
    <source>
        <dbReference type="SMART" id="SM01349"/>
    </source>
</evidence>
<feature type="region of interest" description="Disordered" evidence="15">
    <location>
        <begin position="2015"/>
        <end position="2063"/>
    </location>
</feature>
<dbReference type="PROSITE" id="PS50077">
    <property type="entry name" value="HEAT_REPEAT"/>
    <property type="match status" value="1"/>
</dbReference>
<keyword evidence="18" id="KW-1185">Reference proteome</keyword>
<evidence type="ECO:0000256" key="10">
    <source>
        <dbReference type="ARBA" id="ARBA00023212"/>
    </source>
</evidence>
<evidence type="ECO:0000256" key="15">
    <source>
        <dbReference type="SAM" id="MobiDB-lite"/>
    </source>
</evidence>
<evidence type="ECO:0000256" key="5">
    <source>
        <dbReference type="ARBA" id="ARBA00022490"/>
    </source>
</evidence>
<dbReference type="GO" id="GO:0046785">
    <property type="term" value="P:microtubule polymerization"/>
    <property type="evidence" value="ECO:0007669"/>
    <property type="project" value="InterPro"/>
</dbReference>
<keyword evidence="4" id="KW-0158">Chromosome</keyword>
<keyword evidence="6" id="KW-0132">Cell division</keyword>
<evidence type="ECO:0000256" key="4">
    <source>
        <dbReference type="ARBA" id="ARBA00022454"/>
    </source>
</evidence>
<dbReference type="InterPro" id="IPR034085">
    <property type="entry name" value="TOG"/>
</dbReference>
<accession>A0A317XNF8</accession>
<dbReference type="FunFam" id="1.25.10.10:FF:000063">
    <property type="entry name" value="Putative cytoskeleton-associated protein 5"/>
    <property type="match status" value="1"/>
</dbReference>
<dbReference type="InterPro" id="IPR048491">
    <property type="entry name" value="XMAP215_CLASP_TOG"/>
</dbReference>
<evidence type="ECO:0000256" key="7">
    <source>
        <dbReference type="ARBA" id="ARBA00022737"/>
    </source>
</evidence>
<dbReference type="STRING" id="1882483.A0A317XNF8"/>
<evidence type="ECO:0000256" key="14">
    <source>
        <dbReference type="PROSITE-ProRule" id="PRU00103"/>
    </source>
</evidence>
<feature type="domain" description="TOG" evidence="16">
    <location>
        <begin position="8"/>
        <end position="247"/>
    </location>
</feature>
<comment type="similarity">
    <text evidence="13">Belongs to the TOG/XMAP215 family.</text>
</comment>
<dbReference type="InParanoid" id="A0A317XNF8"/>
<dbReference type="SMART" id="SM01349">
    <property type="entry name" value="TOG"/>
    <property type="match status" value="5"/>
</dbReference>
<dbReference type="Pfam" id="PF21040">
    <property type="entry name" value="CEP104-like_TOG"/>
    <property type="match status" value="1"/>
</dbReference>
<gene>
    <name evidence="17" type="ORF">BCV70DRAFT_162310</name>
</gene>
<keyword evidence="11" id="KW-0131">Cell cycle</keyword>
<dbReference type="InterPro" id="IPR021133">
    <property type="entry name" value="HEAT_type_2"/>
</dbReference>